<dbReference type="NCBIfam" id="TIGR00707">
    <property type="entry name" value="argD"/>
    <property type="match status" value="1"/>
</dbReference>
<evidence type="ECO:0000256" key="4">
    <source>
        <dbReference type="ARBA" id="ARBA00022898"/>
    </source>
</evidence>
<evidence type="ECO:0000256" key="1">
    <source>
        <dbReference type="ARBA" id="ARBA00022576"/>
    </source>
</evidence>
<dbReference type="Gene3D" id="3.40.640.10">
    <property type="entry name" value="Type I PLP-dependent aspartate aminotransferase-like (Major domain)"/>
    <property type="match status" value="1"/>
</dbReference>
<comment type="caution">
    <text evidence="6">The sequence shown here is derived from an EMBL/GenBank/DDBJ whole genome shotgun (WGS) entry which is preliminary data.</text>
</comment>
<sequence length="385" mass="41920">MPLNYNEIVSKYEKYIFQTYTRQPIAIKSAQGALVTDVNGKEYIDCVAGIAVNNVGHCHPEVVSAIKQQAEQLIHVSNLYYTENQAILAEELAGISGLDRVFYCNSGAEAVEGALKLARKASGKKEFIATEHAFHGRTRGALSVTHKEKYRKPFEPLGPAVFVPYNNADAIRSAIADNTAGVILEPIQGEGGVIIPSETYLKEVREICDENGVLLILDEVQTGFGRTGKWFAKEHSDITPDIMTTAKAMGGGFPMGAMLAREDVAANFVRGDHASTFGGTALACAAALANIDVIKKEKLVERSQVLGEYLVSKLRELNKDYILEIRGKGLMVGMELSVKCEDIVAKAREKGVLLNCTSESVLRFVPPLTITKQQLDTVVSVLDEI</sequence>
<dbReference type="InterPro" id="IPR049704">
    <property type="entry name" value="Aminotrans_3_PPA_site"/>
</dbReference>
<keyword evidence="5" id="KW-0055">Arginine biosynthesis</keyword>
<dbReference type="NCBIfam" id="NF002325">
    <property type="entry name" value="PRK01278.1"/>
    <property type="match status" value="1"/>
</dbReference>
<dbReference type="PATRIC" id="fig|1719120.3.peg.2841"/>
<organism evidence="6 7">
    <name type="scientific">Candidatus Methanoperedens nitratireducens</name>
    <dbReference type="NCBI Taxonomy" id="1392998"/>
    <lineage>
        <taxon>Archaea</taxon>
        <taxon>Methanobacteriati</taxon>
        <taxon>Methanobacteriota</taxon>
        <taxon>Stenosarchaea group</taxon>
        <taxon>Methanomicrobia</taxon>
        <taxon>Methanosarcinales</taxon>
        <taxon>ANME-2 cluster</taxon>
        <taxon>Candidatus Methanoperedentaceae</taxon>
        <taxon>Candidatus Methanoperedens</taxon>
    </lineage>
</organism>
<dbReference type="HAMAP" id="MF_01107">
    <property type="entry name" value="ArgD_aminotrans_3"/>
    <property type="match status" value="1"/>
</dbReference>
<dbReference type="InterPro" id="IPR004636">
    <property type="entry name" value="AcOrn/SuccOrn_fam"/>
</dbReference>
<evidence type="ECO:0000313" key="6">
    <source>
        <dbReference type="EMBL" id="KPQ42858.1"/>
    </source>
</evidence>
<feature type="binding site" evidence="5">
    <location>
        <position position="275"/>
    </location>
    <ligand>
        <name>N(2)-acetyl-L-ornithine</name>
        <dbReference type="ChEBI" id="CHEBI:57805"/>
    </ligand>
</feature>
<dbReference type="InterPro" id="IPR050103">
    <property type="entry name" value="Class-III_PLP-dep_AT"/>
</dbReference>
<reference evidence="6 7" key="1">
    <citation type="submission" date="2015-09" db="EMBL/GenBank/DDBJ databases">
        <title>A metagenomics-based metabolic model of nitrate-dependent anaerobic oxidation of methane by Methanoperedens-like archaea.</title>
        <authorList>
            <person name="Arshad A."/>
            <person name="Speth D.R."/>
            <person name="De Graaf R.M."/>
            <person name="Op Den Camp H.J."/>
            <person name="Jetten M.S."/>
            <person name="Welte C.U."/>
        </authorList>
    </citation>
    <scope>NUCLEOTIDE SEQUENCE [LARGE SCALE GENOMIC DNA]</scope>
</reference>
<feature type="binding site" evidence="5">
    <location>
        <begin position="107"/>
        <end position="108"/>
    </location>
    <ligand>
        <name>pyridoxal 5'-phosphate</name>
        <dbReference type="ChEBI" id="CHEBI:597326"/>
    </ligand>
</feature>
<dbReference type="NCBIfam" id="NF002874">
    <property type="entry name" value="PRK03244.1"/>
    <property type="match status" value="1"/>
</dbReference>
<comment type="subunit">
    <text evidence="5">Homodimer.</text>
</comment>
<dbReference type="PIRSF" id="PIRSF000521">
    <property type="entry name" value="Transaminase_4ab_Lys_Orn"/>
    <property type="match status" value="1"/>
</dbReference>
<keyword evidence="2 5" id="KW-0028">Amino-acid biosynthesis</keyword>
<dbReference type="InterPro" id="IPR005814">
    <property type="entry name" value="Aminotrans_3"/>
</dbReference>
<feature type="binding site" evidence="5">
    <location>
        <position position="134"/>
    </location>
    <ligand>
        <name>pyridoxal 5'-phosphate</name>
        <dbReference type="ChEBI" id="CHEBI:597326"/>
    </ligand>
</feature>
<dbReference type="FunFam" id="3.40.640.10:FF:000004">
    <property type="entry name" value="Acetylornithine aminotransferase"/>
    <property type="match status" value="1"/>
</dbReference>
<gene>
    <name evidence="5" type="primary">argD</name>
    <name evidence="6" type="ORF">MPEBLZ_02602</name>
</gene>
<comment type="catalytic activity">
    <reaction evidence="5">
        <text>N(2)-acetyl-L-ornithine + 2-oxoglutarate = N-acetyl-L-glutamate 5-semialdehyde + L-glutamate</text>
        <dbReference type="Rhea" id="RHEA:18049"/>
        <dbReference type="ChEBI" id="CHEBI:16810"/>
        <dbReference type="ChEBI" id="CHEBI:29123"/>
        <dbReference type="ChEBI" id="CHEBI:29985"/>
        <dbReference type="ChEBI" id="CHEBI:57805"/>
        <dbReference type="EC" id="2.6.1.11"/>
    </reaction>
</comment>
<protein>
    <recommendedName>
        <fullName evidence="5">Acetylornithine aminotransferase</fullName>
        <shortName evidence="5">ACOAT</shortName>
        <ecNumber evidence="5">2.6.1.11</ecNumber>
    </recommendedName>
</protein>
<dbReference type="InterPro" id="IPR015422">
    <property type="entry name" value="PyrdxlP-dep_Trfase_small"/>
</dbReference>
<name>A0A0N8KQR3_9EURY</name>
<dbReference type="UniPathway" id="UPA00068">
    <property type="reaction ID" value="UER00109"/>
</dbReference>
<evidence type="ECO:0000313" key="7">
    <source>
        <dbReference type="Proteomes" id="UP000050360"/>
    </source>
</evidence>
<dbReference type="EC" id="2.6.1.11" evidence="5"/>
<dbReference type="Gene3D" id="3.90.1150.10">
    <property type="entry name" value="Aspartate Aminotransferase, domain 1"/>
    <property type="match status" value="1"/>
</dbReference>
<dbReference type="EMBL" id="LKCM01000200">
    <property type="protein sequence ID" value="KPQ42858.1"/>
    <property type="molecule type" value="Genomic_DNA"/>
</dbReference>
<dbReference type="PANTHER" id="PTHR11986:SF79">
    <property type="entry name" value="ACETYLORNITHINE AMINOTRANSFERASE, MITOCHONDRIAL"/>
    <property type="match status" value="1"/>
</dbReference>
<keyword evidence="1 5" id="KW-0032">Aminotransferase</keyword>
<keyword evidence="3 5" id="KW-0808">Transferase</keyword>
<feature type="binding site" evidence="5">
    <location>
        <begin position="218"/>
        <end position="221"/>
    </location>
    <ligand>
        <name>pyridoxal 5'-phosphate</name>
        <dbReference type="ChEBI" id="CHEBI:597326"/>
    </ligand>
</feature>
<comment type="cofactor">
    <cofactor evidence="5">
        <name>pyridoxal 5'-phosphate</name>
        <dbReference type="ChEBI" id="CHEBI:597326"/>
    </cofactor>
    <text evidence="5">Binds 1 pyridoxal phosphate per subunit.</text>
</comment>
<dbReference type="InterPro" id="IPR015424">
    <property type="entry name" value="PyrdxlP-dep_Trfase"/>
</dbReference>
<evidence type="ECO:0000256" key="2">
    <source>
        <dbReference type="ARBA" id="ARBA00022605"/>
    </source>
</evidence>
<dbReference type="PANTHER" id="PTHR11986">
    <property type="entry name" value="AMINOTRANSFERASE CLASS III"/>
    <property type="match status" value="1"/>
</dbReference>
<comment type="subcellular location">
    <subcellularLocation>
        <location evidence="5">Cytoplasm</location>
    </subcellularLocation>
</comment>
<dbReference type="InterPro" id="IPR015421">
    <property type="entry name" value="PyrdxlP-dep_Trfase_major"/>
</dbReference>
<evidence type="ECO:0000256" key="3">
    <source>
        <dbReference type="ARBA" id="ARBA00022679"/>
    </source>
</evidence>
<comment type="similarity">
    <text evidence="5">Belongs to the class-III pyridoxal-phosphate-dependent aminotransferase family. ArgD subfamily.</text>
</comment>
<dbReference type="Proteomes" id="UP000050360">
    <property type="component" value="Unassembled WGS sequence"/>
</dbReference>
<evidence type="ECO:0000256" key="5">
    <source>
        <dbReference type="HAMAP-Rule" id="MF_01107"/>
    </source>
</evidence>
<dbReference type="GO" id="GO:0005737">
    <property type="term" value="C:cytoplasm"/>
    <property type="evidence" value="ECO:0007669"/>
    <property type="project" value="UniProtKB-SubCell"/>
</dbReference>
<dbReference type="GO" id="GO:0006526">
    <property type="term" value="P:L-arginine biosynthetic process"/>
    <property type="evidence" value="ECO:0007669"/>
    <property type="project" value="UniProtKB-UniRule"/>
</dbReference>
<accession>A0A0N8KQR3</accession>
<dbReference type="GO" id="GO:0030170">
    <property type="term" value="F:pyridoxal phosphate binding"/>
    <property type="evidence" value="ECO:0007669"/>
    <property type="project" value="InterPro"/>
</dbReference>
<comment type="miscellaneous">
    <text evidence="5">May also have succinyldiaminopimelate aminotransferase activity, thus carrying out the corresponding step in lysine biosynthesis.</text>
</comment>
<keyword evidence="5" id="KW-0963">Cytoplasm</keyword>
<dbReference type="AlphaFoldDB" id="A0A0N8KQR3"/>
<dbReference type="SUPFAM" id="SSF53383">
    <property type="entry name" value="PLP-dependent transferases"/>
    <property type="match status" value="1"/>
</dbReference>
<feature type="binding site" evidence="5">
    <location>
        <position position="276"/>
    </location>
    <ligand>
        <name>pyridoxal 5'-phosphate</name>
        <dbReference type="ChEBI" id="CHEBI:597326"/>
    </ligand>
</feature>
<feature type="modified residue" description="N6-(pyridoxal phosphate)lysine" evidence="5">
    <location>
        <position position="247"/>
    </location>
</feature>
<keyword evidence="4 5" id="KW-0663">Pyridoxal phosphate</keyword>
<dbReference type="CDD" id="cd00610">
    <property type="entry name" value="OAT_like"/>
    <property type="match status" value="1"/>
</dbReference>
<dbReference type="PROSITE" id="PS00600">
    <property type="entry name" value="AA_TRANSFER_CLASS_3"/>
    <property type="match status" value="1"/>
</dbReference>
<dbReference type="GO" id="GO:0042802">
    <property type="term" value="F:identical protein binding"/>
    <property type="evidence" value="ECO:0007669"/>
    <property type="project" value="TreeGrafter"/>
</dbReference>
<feature type="binding site" evidence="5">
    <location>
        <position position="137"/>
    </location>
    <ligand>
        <name>N(2)-acetyl-L-ornithine</name>
        <dbReference type="ChEBI" id="CHEBI:57805"/>
    </ligand>
</feature>
<proteinExistence type="inferred from homology"/>
<dbReference type="Pfam" id="PF00202">
    <property type="entry name" value="Aminotran_3"/>
    <property type="match status" value="1"/>
</dbReference>
<dbReference type="GO" id="GO:0003992">
    <property type="term" value="F:N2-acetyl-L-ornithine:2-oxoglutarate 5-aminotransferase activity"/>
    <property type="evidence" value="ECO:0007669"/>
    <property type="project" value="UniProtKB-UniRule"/>
</dbReference>
<comment type="pathway">
    <text evidence="5">Amino-acid biosynthesis; L-arginine biosynthesis; N(2)-acetyl-L-ornithine from L-glutamate: step 4/4.</text>
</comment>